<keyword evidence="4" id="KW-0479">Metal-binding</keyword>
<name>A0ABW4JGL3_9BACL</name>
<dbReference type="NCBIfam" id="TIGR01656">
    <property type="entry name" value="Histidinol-ppas"/>
    <property type="match status" value="1"/>
</dbReference>
<keyword evidence="5" id="KW-0378">Hydrolase</keyword>
<dbReference type="InterPro" id="IPR006543">
    <property type="entry name" value="Histidinol-phos"/>
</dbReference>
<evidence type="ECO:0000256" key="6">
    <source>
        <dbReference type="ARBA" id="ARBA00023277"/>
    </source>
</evidence>
<dbReference type="InterPro" id="IPR036412">
    <property type="entry name" value="HAD-like_sf"/>
</dbReference>
<keyword evidence="6" id="KW-0119">Carbohydrate metabolism</keyword>
<comment type="caution">
    <text evidence="8">The sequence shown here is derived from an EMBL/GenBank/DDBJ whole genome shotgun (WGS) entry which is preliminary data.</text>
</comment>
<evidence type="ECO:0000256" key="4">
    <source>
        <dbReference type="ARBA" id="ARBA00022723"/>
    </source>
</evidence>
<dbReference type="NCBIfam" id="TIGR01662">
    <property type="entry name" value="HAD-SF-IIIA"/>
    <property type="match status" value="1"/>
</dbReference>
<sequence>MNTDTKAALRSAVFLDRDGVINDHRRFVNGPDDFFLFPYAAKAIAALNHAHFFVAMVSNQGGVGLGYMTEGDLVQIHAKMIREIAVAGAHFDALSYCSHAPKAHCACRKPKPGQILNLAQRHTLDLGSSYMVGDRDVDIMAGQAAGCKTVLVGAARLPNELRPDMHCPNLAAAVEWILSDALGAPLS</sequence>
<dbReference type="Proteomes" id="UP001597079">
    <property type="component" value="Unassembled WGS sequence"/>
</dbReference>
<gene>
    <name evidence="8" type="ORF">ACFSB2_09360</name>
</gene>
<comment type="subcellular location">
    <subcellularLocation>
        <location evidence="1">Cytoplasm</location>
    </subcellularLocation>
</comment>
<accession>A0ABW4JGL3</accession>
<evidence type="ECO:0000313" key="9">
    <source>
        <dbReference type="Proteomes" id="UP001597079"/>
    </source>
</evidence>
<evidence type="ECO:0000256" key="5">
    <source>
        <dbReference type="ARBA" id="ARBA00022801"/>
    </source>
</evidence>
<evidence type="ECO:0000256" key="2">
    <source>
        <dbReference type="ARBA" id="ARBA00005628"/>
    </source>
</evidence>
<comment type="similarity">
    <text evidence="2">Belongs to the GmhB family.</text>
</comment>
<keyword evidence="3" id="KW-0963">Cytoplasm</keyword>
<reference evidence="9" key="1">
    <citation type="journal article" date="2019" name="Int. J. Syst. Evol. Microbiol.">
        <title>The Global Catalogue of Microorganisms (GCM) 10K type strain sequencing project: providing services to taxonomists for standard genome sequencing and annotation.</title>
        <authorList>
            <consortium name="The Broad Institute Genomics Platform"/>
            <consortium name="The Broad Institute Genome Sequencing Center for Infectious Disease"/>
            <person name="Wu L."/>
            <person name="Ma J."/>
        </authorList>
    </citation>
    <scope>NUCLEOTIDE SEQUENCE [LARGE SCALE GENOMIC DNA]</scope>
    <source>
        <strain evidence="9">CGMCC 1.12286</strain>
    </source>
</reference>
<evidence type="ECO:0000256" key="1">
    <source>
        <dbReference type="ARBA" id="ARBA00004496"/>
    </source>
</evidence>
<dbReference type="InterPro" id="IPR023214">
    <property type="entry name" value="HAD_sf"/>
</dbReference>
<evidence type="ECO:0000256" key="3">
    <source>
        <dbReference type="ARBA" id="ARBA00022490"/>
    </source>
</evidence>
<dbReference type="PANTHER" id="PTHR42891">
    <property type="entry name" value="D-GLYCERO-BETA-D-MANNO-HEPTOSE-1,7-BISPHOSPHATE 7-PHOSPHATASE"/>
    <property type="match status" value="1"/>
</dbReference>
<evidence type="ECO:0000313" key="8">
    <source>
        <dbReference type="EMBL" id="MFD1674904.1"/>
    </source>
</evidence>
<dbReference type="SUPFAM" id="SSF56784">
    <property type="entry name" value="HAD-like"/>
    <property type="match status" value="1"/>
</dbReference>
<dbReference type="InterPro" id="IPR004446">
    <property type="entry name" value="Heptose_bisP_phosphatase"/>
</dbReference>
<evidence type="ECO:0000256" key="7">
    <source>
        <dbReference type="ARBA" id="ARBA00031828"/>
    </source>
</evidence>
<dbReference type="RefSeq" id="WP_377942778.1">
    <property type="nucleotide sequence ID" value="NZ_JBHUCX010000024.1"/>
</dbReference>
<protein>
    <recommendedName>
        <fullName evidence="7">D,D-heptose 1,7-bisphosphate phosphatase</fullName>
    </recommendedName>
</protein>
<proteinExistence type="inferred from homology"/>
<dbReference type="CDD" id="cd07503">
    <property type="entry name" value="HAD_HisB-N"/>
    <property type="match status" value="1"/>
</dbReference>
<dbReference type="Gene3D" id="3.40.50.1000">
    <property type="entry name" value="HAD superfamily/HAD-like"/>
    <property type="match status" value="1"/>
</dbReference>
<dbReference type="EMBL" id="JBHUCX010000024">
    <property type="protein sequence ID" value="MFD1674904.1"/>
    <property type="molecule type" value="Genomic_DNA"/>
</dbReference>
<dbReference type="PANTHER" id="PTHR42891:SF1">
    <property type="entry name" value="D-GLYCERO-BETA-D-MANNO-HEPTOSE-1,7-BISPHOSPHATE 7-PHOSPHATASE"/>
    <property type="match status" value="1"/>
</dbReference>
<dbReference type="InterPro" id="IPR006549">
    <property type="entry name" value="HAD-SF_hydro_IIIA"/>
</dbReference>
<organism evidence="8 9">
    <name type="scientific">Alicyclobacillus fodiniaquatilis</name>
    <dbReference type="NCBI Taxonomy" id="1661150"/>
    <lineage>
        <taxon>Bacteria</taxon>
        <taxon>Bacillati</taxon>
        <taxon>Bacillota</taxon>
        <taxon>Bacilli</taxon>
        <taxon>Bacillales</taxon>
        <taxon>Alicyclobacillaceae</taxon>
        <taxon>Alicyclobacillus</taxon>
    </lineage>
</organism>
<dbReference type="Pfam" id="PF13242">
    <property type="entry name" value="Hydrolase_like"/>
    <property type="match status" value="1"/>
</dbReference>
<keyword evidence="9" id="KW-1185">Reference proteome</keyword>